<protein>
    <recommendedName>
        <fullName evidence="4">Tetratricopeptide repeat protein</fullName>
    </recommendedName>
</protein>
<dbReference type="RefSeq" id="WP_203816997.1">
    <property type="nucleotide sequence ID" value="NZ_BAAABP010000071.1"/>
</dbReference>
<evidence type="ECO:0000313" key="2">
    <source>
        <dbReference type="EMBL" id="GIE10441.1"/>
    </source>
</evidence>
<dbReference type="Gene3D" id="1.25.40.10">
    <property type="entry name" value="Tetratricopeptide repeat domain"/>
    <property type="match status" value="2"/>
</dbReference>
<reference evidence="2" key="1">
    <citation type="submission" date="2021-01" db="EMBL/GenBank/DDBJ databases">
        <title>Whole genome shotgun sequence of Actinoplanes ferrugineus NBRC 15555.</title>
        <authorList>
            <person name="Komaki H."/>
            <person name="Tamura T."/>
        </authorList>
    </citation>
    <scope>NUCLEOTIDE SEQUENCE</scope>
    <source>
        <strain evidence="2">NBRC 15555</strain>
    </source>
</reference>
<dbReference type="InterPro" id="IPR019734">
    <property type="entry name" value="TPR_rpt"/>
</dbReference>
<evidence type="ECO:0008006" key="4">
    <source>
        <dbReference type="Google" id="ProtNLM"/>
    </source>
</evidence>
<accession>A0A919M8G2</accession>
<organism evidence="2 3">
    <name type="scientific">Paractinoplanes ferrugineus</name>
    <dbReference type="NCBI Taxonomy" id="113564"/>
    <lineage>
        <taxon>Bacteria</taxon>
        <taxon>Bacillati</taxon>
        <taxon>Actinomycetota</taxon>
        <taxon>Actinomycetes</taxon>
        <taxon>Micromonosporales</taxon>
        <taxon>Micromonosporaceae</taxon>
        <taxon>Paractinoplanes</taxon>
    </lineage>
</organism>
<dbReference type="SUPFAM" id="SSF48452">
    <property type="entry name" value="TPR-like"/>
    <property type="match status" value="2"/>
</dbReference>
<proteinExistence type="predicted"/>
<dbReference type="Proteomes" id="UP000598174">
    <property type="component" value="Unassembled WGS sequence"/>
</dbReference>
<keyword evidence="3" id="KW-1185">Reference proteome</keyword>
<dbReference type="PROSITE" id="PS50005">
    <property type="entry name" value="TPR"/>
    <property type="match status" value="1"/>
</dbReference>
<evidence type="ECO:0000313" key="3">
    <source>
        <dbReference type="Proteomes" id="UP000598174"/>
    </source>
</evidence>
<dbReference type="Gene3D" id="3.40.50.300">
    <property type="entry name" value="P-loop containing nucleotide triphosphate hydrolases"/>
    <property type="match status" value="1"/>
</dbReference>
<dbReference type="PRINTS" id="PR00364">
    <property type="entry name" value="DISEASERSIST"/>
</dbReference>
<dbReference type="AlphaFoldDB" id="A0A919M8G2"/>
<keyword evidence="1" id="KW-0802">TPR repeat</keyword>
<dbReference type="SMART" id="SM00028">
    <property type="entry name" value="TPR"/>
    <property type="match status" value="7"/>
</dbReference>
<name>A0A919M8G2_9ACTN</name>
<dbReference type="PANTHER" id="PTHR10098">
    <property type="entry name" value="RAPSYN-RELATED"/>
    <property type="match status" value="1"/>
</dbReference>
<gene>
    <name evidence="2" type="ORF">Afe05nite_22810</name>
</gene>
<dbReference type="SUPFAM" id="SSF52540">
    <property type="entry name" value="P-loop containing nucleoside triphosphate hydrolases"/>
    <property type="match status" value="1"/>
</dbReference>
<sequence>MPPLDKPDPALAGTVDDLVERLRLLKIWAGDPSYETIKDRVNAAWTAAGRPAGELTRRSTVANCFVPGRRRLNNDLVLAVVQALHPDDAYVSQWRQALRVIGGEIEAVSQVRVQDTLPGELPGFTGRAGELDRLRATGPVAVIDGMAGVGKTHLAVRAGHQLLRDKLVDRVLFVDLRGFHPDPGQPPADPTAVLDGFLRLLGVPSHQIPNGEAALVAAYRDRLAGRRTLVVLDNAADAEQVRPLLPRTPGGRALITSRRRLDGLDGATHLGVDVFTPAESAAFLAGAVGRVPVGTDPEAAARIARRCGHLPLALSLIAGHIRDTDDWTLTDHADRLDERHRDRRLDTGVELAFDLSLRRLPDGHQRLLRLVALHPGQDIDAYAAAALAGLELGTARARLDRLSGDHLLQAVAPGRYALHDLVRDHATGRAHDEDPPAERREALTRLFDYYLTAAAGAMDTVNPADKHAAPGGVVTPDLSTPDAAVTWLNTERPTLIAVAGYTAAHGWPTHTTRLARTLYMYLTDGHHSAGLRVHGYAYRAASTMGDPAAQARALTDQAIMYLHRGEMATGIDQLHRALALYGTGHPEEQARILNNLADVEERAGHHDLAVDHQRHALALSRAAADRNGESRALCGLGILEERAGRYEAAGAHYRAALELARLAGSRSGEANLLNGIGGIEMRLGRPDSARRHLAEGLALSRRFGLRVRQAEILDSLGLLHLTTGRLDRAADALGQALRIYEEVGDRDGVAWAHNGLGEVAVRAGRFADALGHHRAADAVATEVDDRTQQARAHAGLGHAHRGLGNPARAREHYEQAVASYAAAGMPEADDLRALL</sequence>
<feature type="repeat" description="TPR" evidence="1">
    <location>
        <begin position="710"/>
        <end position="743"/>
    </location>
</feature>
<comment type="caution">
    <text evidence="2">The sequence shown here is derived from an EMBL/GenBank/DDBJ whole genome shotgun (WGS) entry which is preliminary data.</text>
</comment>
<evidence type="ECO:0000256" key="1">
    <source>
        <dbReference type="PROSITE-ProRule" id="PRU00339"/>
    </source>
</evidence>
<dbReference type="GO" id="GO:0043531">
    <property type="term" value="F:ADP binding"/>
    <property type="evidence" value="ECO:0007669"/>
    <property type="project" value="InterPro"/>
</dbReference>
<dbReference type="Pfam" id="PF13424">
    <property type="entry name" value="TPR_12"/>
    <property type="match status" value="3"/>
</dbReference>
<dbReference type="EMBL" id="BOMM01000016">
    <property type="protein sequence ID" value="GIE10441.1"/>
    <property type="molecule type" value="Genomic_DNA"/>
</dbReference>
<dbReference type="InterPro" id="IPR027417">
    <property type="entry name" value="P-loop_NTPase"/>
</dbReference>
<dbReference type="InterPro" id="IPR011990">
    <property type="entry name" value="TPR-like_helical_dom_sf"/>
</dbReference>
<dbReference type="PANTHER" id="PTHR10098:SF108">
    <property type="entry name" value="TETRATRICOPEPTIDE REPEAT PROTEIN 28"/>
    <property type="match status" value="1"/>
</dbReference>